<gene>
    <name evidence="1" type="ORF">JBKA6_0866</name>
</gene>
<dbReference type="OrthoDB" id="9814063at2"/>
<evidence type="ECO:0008006" key="3">
    <source>
        <dbReference type="Google" id="ProtNLM"/>
    </source>
</evidence>
<dbReference type="AlphaFoldDB" id="A0A1J1DYB8"/>
<dbReference type="PROSITE" id="PS51257">
    <property type="entry name" value="PROKAR_LIPOPROTEIN"/>
    <property type="match status" value="1"/>
</dbReference>
<dbReference type="Proteomes" id="UP000243197">
    <property type="component" value="Chromosome"/>
</dbReference>
<dbReference type="EMBL" id="AP014564">
    <property type="protein sequence ID" value="BAV94879.1"/>
    <property type="molecule type" value="Genomic_DNA"/>
</dbReference>
<dbReference type="RefSeq" id="WP_096686226.1">
    <property type="nucleotide sequence ID" value="NZ_AP014564.1"/>
</dbReference>
<accession>A0A1J1DYB8</accession>
<dbReference type="KEGG" id="ise:JBKA6_0866"/>
<evidence type="ECO:0000313" key="2">
    <source>
        <dbReference type="Proteomes" id="UP000243197"/>
    </source>
</evidence>
<reference evidence="1 2" key="1">
    <citation type="submission" date="2014-03" db="EMBL/GenBank/DDBJ databases">
        <title>complete genome sequence of Flavobacteriaceae bacterium JBKA-6.</title>
        <authorList>
            <person name="Takano T."/>
            <person name="Nakamura Y."/>
            <person name="Takuma S."/>
            <person name="Yasuike M."/>
            <person name="Matsuyama T."/>
            <person name="Sakai T."/>
            <person name="Fujiwara A."/>
            <person name="Kimoto K."/>
            <person name="Fukuda Y."/>
            <person name="Kondo H."/>
            <person name="Hirono I."/>
            <person name="Nakayasu C."/>
        </authorList>
    </citation>
    <scope>NUCLEOTIDE SEQUENCE [LARGE SCALE GENOMIC DNA]</scope>
    <source>
        <strain evidence="1 2">JBKA-6</strain>
    </source>
</reference>
<organism evidence="1 2">
    <name type="scientific">Ichthyobacterium seriolicida</name>
    <dbReference type="NCBI Taxonomy" id="242600"/>
    <lineage>
        <taxon>Bacteria</taxon>
        <taxon>Pseudomonadati</taxon>
        <taxon>Bacteroidota</taxon>
        <taxon>Flavobacteriia</taxon>
        <taxon>Flavobacteriales</taxon>
        <taxon>Ichthyobacteriaceae</taxon>
        <taxon>Ichthyobacterium</taxon>
    </lineage>
</organism>
<sequence length="355" mass="37605">MFKNLFSLLTLGLVVFSCSKPNDTAEKALEISSVKFEKRKNLNGDNVSEFYEKLFITKTPARAKGKNVAAGATNGYANEFVIAATDIEGDSIINVNLPYNSQFTNLTTNATVKATITFKSAVEGITLGGTAITGKTAEIPFEIPATELTKEKLEVGSFRKDFEFSKAGGASAVKKYTVVFKFSNNKFDKCTIEQGEFGFIVAETGANAKANFNSHTSDPAAGTKVFAHYSTGNNSGKDGLTAANAIEFELRKGKASTAYPTGGELTTSGALDTAYFKADALILPDGAFIELGTTDKDDVDPITGIKKTGGTVTAGQTDLKGASGQSSVSYTFRVVAQDGITKKHYKLTINANAPS</sequence>
<name>A0A1J1DYB8_9FLAO</name>
<protein>
    <recommendedName>
        <fullName evidence="3">Lipoprotein</fullName>
    </recommendedName>
</protein>
<evidence type="ECO:0000313" key="1">
    <source>
        <dbReference type="EMBL" id="BAV94879.1"/>
    </source>
</evidence>
<proteinExistence type="predicted"/>
<keyword evidence="2" id="KW-1185">Reference proteome</keyword>